<dbReference type="Gramene" id="OQU85999">
    <property type="protein sequence ID" value="OQU85999"/>
    <property type="gene ID" value="SORBI_3004G352750"/>
</dbReference>
<sequence length="78" mass="8703">MLLCSLIKQATNGPLKRYPQQTLVAATSNCSLRGGKQERAADYRLAEKTSVIFFYVYCLVKSMQGSTDLVTGERKKEP</sequence>
<dbReference type="Proteomes" id="UP000000768">
    <property type="component" value="Chromosome 4"/>
</dbReference>
<name>A0A1Z5RR09_SORBI</name>
<reference evidence="2" key="2">
    <citation type="journal article" date="2018" name="Plant J.">
        <title>The Sorghum bicolor reference genome: improved assembly, gene annotations, a transcriptome atlas, and signatures of genome organization.</title>
        <authorList>
            <person name="McCormick R.F."/>
            <person name="Truong S.K."/>
            <person name="Sreedasyam A."/>
            <person name="Jenkins J."/>
            <person name="Shu S."/>
            <person name="Sims D."/>
            <person name="Kennedy M."/>
            <person name="Amirebrahimi M."/>
            <person name="Weers B.D."/>
            <person name="McKinley B."/>
            <person name="Mattison A."/>
            <person name="Morishige D.T."/>
            <person name="Grimwood J."/>
            <person name="Schmutz J."/>
            <person name="Mullet J.E."/>
        </authorList>
    </citation>
    <scope>NUCLEOTIDE SEQUENCE [LARGE SCALE GENOMIC DNA]</scope>
    <source>
        <strain evidence="2">cv. BTx623</strain>
    </source>
</reference>
<accession>A0A1Z5RR09</accession>
<dbReference type="AlphaFoldDB" id="A0A1Z5RR09"/>
<protein>
    <submittedName>
        <fullName evidence="1">Uncharacterized protein</fullName>
    </submittedName>
</protein>
<reference evidence="1 2" key="1">
    <citation type="journal article" date="2009" name="Nature">
        <title>The Sorghum bicolor genome and the diversification of grasses.</title>
        <authorList>
            <person name="Paterson A.H."/>
            <person name="Bowers J.E."/>
            <person name="Bruggmann R."/>
            <person name="Dubchak I."/>
            <person name="Grimwood J."/>
            <person name="Gundlach H."/>
            <person name="Haberer G."/>
            <person name="Hellsten U."/>
            <person name="Mitros T."/>
            <person name="Poliakov A."/>
            <person name="Schmutz J."/>
            <person name="Spannagl M."/>
            <person name="Tang H."/>
            <person name="Wang X."/>
            <person name="Wicker T."/>
            <person name="Bharti A.K."/>
            <person name="Chapman J."/>
            <person name="Feltus F.A."/>
            <person name="Gowik U."/>
            <person name="Grigoriev I.V."/>
            <person name="Lyons E."/>
            <person name="Maher C.A."/>
            <person name="Martis M."/>
            <person name="Narechania A."/>
            <person name="Otillar R.P."/>
            <person name="Penning B.W."/>
            <person name="Salamov A.A."/>
            <person name="Wang Y."/>
            <person name="Zhang L."/>
            <person name="Carpita N.C."/>
            <person name="Freeling M."/>
            <person name="Gingle A.R."/>
            <person name="Hash C.T."/>
            <person name="Keller B."/>
            <person name="Klein P."/>
            <person name="Kresovich S."/>
            <person name="McCann M.C."/>
            <person name="Ming R."/>
            <person name="Peterson D.G."/>
            <person name="Mehboob-ur-Rahman"/>
            <person name="Ware D."/>
            <person name="Westhoff P."/>
            <person name="Mayer K.F."/>
            <person name="Messing J."/>
            <person name="Rokhsar D.S."/>
        </authorList>
    </citation>
    <scope>NUCLEOTIDE SEQUENCE [LARGE SCALE GENOMIC DNA]</scope>
    <source>
        <strain evidence="2">cv. BTx623</strain>
    </source>
</reference>
<dbReference type="EMBL" id="CM000763">
    <property type="protein sequence ID" value="OQU85999.1"/>
    <property type="molecule type" value="Genomic_DNA"/>
</dbReference>
<proteinExistence type="predicted"/>
<dbReference type="InParanoid" id="A0A1Z5RR09"/>
<keyword evidence="2" id="KW-1185">Reference proteome</keyword>
<evidence type="ECO:0000313" key="2">
    <source>
        <dbReference type="Proteomes" id="UP000000768"/>
    </source>
</evidence>
<organism evidence="1 2">
    <name type="scientific">Sorghum bicolor</name>
    <name type="common">Sorghum</name>
    <name type="synonym">Sorghum vulgare</name>
    <dbReference type="NCBI Taxonomy" id="4558"/>
    <lineage>
        <taxon>Eukaryota</taxon>
        <taxon>Viridiplantae</taxon>
        <taxon>Streptophyta</taxon>
        <taxon>Embryophyta</taxon>
        <taxon>Tracheophyta</taxon>
        <taxon>Spermatophyta</taxon>
        <taxon>Magnoliopsida</taxon>
        <taxon>Liliopsida</taxon>
        <taxon>Poales</taxon>
        <taxon>Poaceae</taxon>
        <taxon>PACMAD clade</taxon>
        <taxon>Panicoideae</taxon>
        <taxon>Andropogonodae</taxon>
        <taxon>Andropogoneae</taxon>
        <taxon>Sorghinae</taxon>
        <taxon>Sorghum</taxon>
    </lineage>
</organism>
<evidence type="ECO:0000313" key="1">
    <source>
        <dbReference type="EMBL" id="OQU85999.1"/>
    </source>
</evidence>
<gene>
    <name evidence="1" type="ORF">SORBI_3004G352750</name>
</gene>